<dbReference type="Gene3D" id="3.40.50.2000">
    <property type="entry name" value="Glycogen Phosphorylase B"/>
    <property type="match status" value="2"/>
</dbReference>
<proteinExistence type="predicted"/>
<feature type="domain" description="Glycosyl transferase family 1" evidence="1">
    <location>
        <begin position="199"/>
        <end position="364"/>
    </location>
</feature>
<gene>
    <name evidence="3" type="ORF">MNBD_GAMMA12-2593</name>
</gene>
<protein>
    <submittedName>
        <fullName evidence="3">Glycosyl transferase, group 1</fullName>
    </submittedName>
</protein>
<evidence type="ECO:0000313" key="3">
    <source>
        <dbReference type="EMBL" id="VAW76849.1"/>
    </source>
</evidence>
<accession>A0A3B0YRA5</accession>
<dbReference type="GO" id="GO:0016757">
    <property type="term" value="F:glycosyltransferase activity"/>
    <property type="evidence" value="ECO:0007669"/>
    <property type="project" value="InterPro"/>
</dbReference>
<dbReference type="InterPro" id="IPR001296">
    <property type="entry name" value="Glyco_trans_1"/>
</dbReference>
<reference evidence="3" key="1">
    <citation type="submission" date="2018-06" db="EMBL/GenBank/DDBJ databases">
        <authorList>
            <person name="Zhirakovskaya E."/>
        </authorList>
    </citation>
    <scope>NUCLEOTIDE SEQUENCE</scope>
</reference>
<dbReference type="PANTHER" id="PTHR45947:SF3">
    <property type="entry name" value="SULFOQUINOVOSYL TRANSFERASE SQD2"/>
    <property type="match status" value="1"/>
</dbReference>
<organism evidence="3">
    <name type="scientific">hydrothermal vent metagenome</name>
    <dbReference type="NCBI Taxonomy" id="652676"/>
    <lineage>
        <taxon>unclassified sequences</taxon>
        <taxon>metagenomes</taxon>
        <taxon>ecological metagenomes</taxon>
    </lineage>
</organism>
<keyword evidence="3" id="KW-0808">Transferase</keyword>
<dbReference type="AlphaFoldDB" id="A0A3B0YRA5"/>
<dbReference type="SUPFAM" id="SSF53756">
    <property type="entry name" value="UDP-Glycosyltransferase/glycogen phosphorylase"/>
    <property type="match status" value="1"/>
</dbReference>
<dbReference type="InterPro" id="IPR050194">
    <property type="entry name" value="Glycosyltransferase_grp1"/>
</dbReference>
<dbReference type="Pfam" id="PF00534">
    <property type="entry name" value="Glycos_transf_1"/>
    <property type="match status" value="1"/>
</dbReference>
<sequence>MKMKKTRLRVLMVSDVYYPRINGVSTSIESFRRQLALMDIKVELVVPRYGIEDDVEGITRVRSKKVMGSPEDRMVHWREMRRVVLEQAKHCDLIHIQTPFAGHYAAKHAAKKLGIPVISTYHTLFEEYFQHYLPYVPMRILRSIVRTFSRRQCNILNAIVVPSTAMKKRLESYNVRVPLHVLPTGISMNTFTEIEAGDFRSRHGISEDRPVALFVGRVAHEKNISFLFESLQHALKNNPDILLLIAGDGPAMADLKKQLSSMNLENSVKFIGYLDNKTELPQCYAAADIFTFASCTETQGLVLLEAMAVGLPVLALSEVGTTDILRDERGCLSPENDVVEFGSEMSRLLSQPEVLMRMSTEAKKFAKEWSEDIMAGRLAALYTDVIEKAKSKRKVL</sequence>
<dbReference type="PANTHER" id="PTHR45947">
    <property type="entry name" value="SULFOQUINOVOSYL TRANSFERASE SQD2"/>
    <property type="match status" value="1"/>
</dbReference>
<feature type="domain" description="Glycosyltransferase subfamily 4-like N-terminal" evidence="2">
    <location>
        <begin position="21"/>
        <end position="187"/>
    </location>
</feature>
<dbReference type="EMBL" id="UOFL01000114">
    <property type="protein sequence ID" value="VAW76849.1"/>
    <property type="molecule type" value="Genomic_DNA"/>
</dbReference>
<evidence type="ECO:0000259" key="1">
    <source>
        <dbReference type="Pfam" id="PF00534"/>
    </source>
</evidence>
<evidence type="ECO:0000259" key="2">
    <source>
        <dbReference type="Pfam" id="PF13439"/>
    </source>
</evidence>
<dbReference type="Pfam" id="PF13439">
    <property type="entry name" value="Glyco_transf_4"/>
    <property type="match status" value="1"/>
</dbReference>
<name>A0A3B0YRA5_9ZZZZ</name>
<dbReference type="InterPro" id="IPR028098">
    <property type="entry name" value="Glyco_trans_4-like_N"/>
</dbReference>